<dbReference type="OrthoDB" id="70276at2"/>
<name>A0A5C4XFV1_9DEIO</name>
<dbReference type="EMBL" id="VDMO01000049">
    <property type="protein sequence ID" value="TNM62385.1"/>
    <property type="molecule type" value="Genomic_DNA"/>
</dbReference>
<dbReference type="AlphaFoldDB" id="A0A5C4XFV1"/>
<reference evidence="1 4" key="2">
    <citation type="submission" date="2020-08" db="EMBL/GenBank/DDBJ databases">
        <title>Genomic Encyclopedia of Type Strains, Phase IV (KMG-IV): sequencing the most valuable type-strain genomes for metagenomic binning, comparative biology and taxonomic classification.</title>
        <authorList>
            <person name="Goeker M."/>
        </authorList>
    </citation>
    <scope>NUCLEOTIDE SEQUENCE [LARGE SCALE GENOMIC DNA]</scope>
    <source>
        <strain evidence="1 4">DSM 12027</strain>
    </source>
</reference>
<protein>
    <recommendedName>
        <fullName evidence="5">Thioredoxin family protein</fullName>
    </recommendedName>
</protein>
<dbReference type="Proteomes" id="UP000313988">
    <property type="component" value="Unassembled WGS sequence"/>
</dbReference>
<dbReference type="SUPFAM" id="SSF52833">
    <property type="entry name" value="Thioredoxin-like"/>
    <property type="match status" value="1"/>
</dbReference>
<accession>A0A5C4XFV1</accession>
<keyword evidence="4" id="KW-1185">Reference proteome</keyword>
<dbReference type="Gene3D" id="3.40.30.10">
    <property type="entry name" value="Glutaredoxin"/>
    <property type="match status" value="1"/>
</dbReference>
<comment type="caution">
    <text evidence="2">The sequence shown here is derived from an EMBL/GenBank/DDBJ whole genome shotgun (WGS) entry which is preliminary data.</text>
</comment>
<evidence type="ECO:0000313" key="1">
    <source>
        <dbReference type="EMBL" id="MBB6018875.1"/>
    </source>
</evidence>
<evidence type="ECO:0000313" key="3">
    <source>
        <dbReference type="Proteomes" id="UP000313988"/>
    </source>
</evidence>
<evidence type="ECO:0000313" key="4">
    <source>
        <dbReference type="Proteomes" id="UP000629870"/>
    </source>
</evidence>
<proteinExistence type="predicted"/>
<dbReference type="RefSeq" id="WP_139405008.1">
    <property type="nucleotide sequence ID" value="NZ_JACHEW010000049.1"/>
</dbReference>
<dbReference type="InterPro" id="IPR036249">
    <property type="entry name" value="Thioredoxin-like_sf"/>
</dbReference>
<dbReference type="InterPro" id="IPR039555">
    <property type="entry name" value="TraF/TrbB"/>
</dbReference>
<organism evidence="2 3">
    <name type="scientific">Deinococcus radiopugnans ATCC 19172</name>
    <dbReference type="NCBI Taxonomy" id="585398"/>
    <lineage>
        <taxon>Bacteria</taxon>
        <taxon>Thermotogati</taxon>
        <taxon>Deinococcota</taxon>
        <taxon>Deinococci</taxon>
        <taxon>Deinococcales</taxon>
        <taxon>Deinococcaceae</taxon>
        <taxon>Deinococcus</taxon>
    </lineage>
</organism>
<dbReference type="Proteomes" id="UP000629870">
    <property type="component" value="Unassembled WGS sequence"/>
</dbReference>
<evidence type="ECO:0000313" key="2">
    <source>
        <dbReference type="EMBL" id="TNM62385.1"/>
    </source>
</evidence>
<reference evidence="2 3" key="1">
    <citation type="submission" date="2019-06" db="EMBL/GenBank/DDBJ databases">
        <title>Genome sequence of Deinococcus radiopugnans ATCC 19172.</title>
        <authorList>
            <person name="Maclea K.S."/>
            <person name="Maynard C.R."/>
        </authorList>
    </citation>
    <scope>NUCLEOTIDE SEQUENCE [LARGE SCALE GENOMIC DNA]</scope>
    <source>
        <strain evidence="2 3">ATCC 19172</strain>
    </source>
</reference>
<sequence>MSQPTKTPRQIKFKVPPLLGSVLTRLFTAATVKAGAVIPPASALNLTRRTLLYFKSVGCVGCDELDMFIGRLASTSGLDLRVIDARRSEMPEHAYGDQLLLDKDGSIGRAYGVRMFPTLVLTTPAGEIEKVMAGASSREEEIRAGLGLN</sequence>
<dbReference type="EMBL" id="JACHEW010000049">
    <property type="protein sequence ID" value="MBB6018875.1"/>
    <property type="molecule type" value="Genomic_DNA"/>
</dbReference>
<gene>
    <name evidence="2" type="ORF">FHR04_20360</name>
    <name evidence="1" type="ORF">HNQ04_004157</name>
</gene>
<dbReference type="Pfam" id="PF13728">
    <property type="entry name" value="TraF"/>
    <property type="match status" value="1"/>
</dbReference>
<evidence type="ECO:0008006" key="5">
    <source>
        <dbReference type="Google" id="ProtNLM"/>
    </source>
</evidence>